<dbReference type="RefSeq" id="XP_030753410.1">
    <property type="nucleotide sequence ID" value="XM_030897550.1"/>
</dbReference>
<dbReference type="SUPFAM" id="SSF101278">
    <property type="entry name" value="N-terminal domain of adenylylcyclase associated protein, CAP"/>
    <property type="match status" value="1"/>
</dbReference>
<dbReference type="FunFam" id="2.160.20.70:FF:000001">
    <property type="entry name" value="Adenylyl cyclase-associated protein"/>
    <property type="match status" value="1"/>
</dbReference>
<evidence type="ECO:0000256" key="1">
    <source>
        <dbReference type="ARBA" id="ARBA00004202"/>
    </source>
</evidence>
<dbReference type="InterPro" id="IPR006599">
    <property type="entry name" value="CARP_motif"/>
</dbReference>
<dbReference type="InterPro" id="IPR016098">
    <property type="entry name" value="CAP/MinC_C"/>
</dbReference>
<comment type="subcellular location">
    <subcellularLocation>
        <location evidence="1">Cell membrane</location>
        <topology evidence="1">Peripheral membrane protein</topology>
    </subcellularLocation>
</comment>
<evidence type="ECO:0000313" key="6">
    <source>
        <dbReference type="Proteomes" id="UP000504635"/>
    </source>
</evidence>
<dbReference type="KEGG" id="soy:115880344"/>
<dbReference type="OrthoDB" id="1601at2759"/>
<dbReference type="InterPro" id="IPR017901">
    <property type="entry name" value="C-CAP_CF_C-like"/>
</dbReference>
<accession>A0A6J2XRD7</accession>
<evidence type="ECO:0000256" key="2">
    <source>
        <dbReference type="ARBA" id="ARBA00007659"/>
    </source>
</evidence>
<evidence type="ECO:0000256" key="3">
    <source>
        <dbReference type="ARBA" id="ARBA00022475"/>
    </source>
</evidence>
<evidence type="ECO:0000256" key="4">
    <source>
        <dbReference type="ARBA" id="ARBA00023136"/>
    </source>
</evidence>
<reference evidence="7" key="1">
    <citation type="submission" date="2025-08" db="UniProtKB">
        <authorList>
            <consortium name="RefSeq"/>
        </authorList>
    </citation>
    <scope>IDENTIFICATION</scope>
    <source>
        <tissue evidence="7">Gonads</tissue>
    </source>
</reference>
<dbReference type="InterPro" id="IPR053950">
    <property type="entry name" value="CAP_N"/>
</dbReference>
<evidence type="ECO:0000313" key="7">
    <source>
        <dbReference type="RefSeq" id="XP_030753410.1"/>
    </source>
</evidence>
<proteinExistence type="inferred from homology"/>
<gene>
    <name evidence="7" type="primary">LOC115880344</name>
</gene>
<dbReference type="Pfam" id="PF21938">
    <property type="entry name" value="CAP_N"/>
    <property type="match status" value="1"/>
</dbReference>
<dbReference type="SMART" id="SM00673">
    <property type="entry name" value="CARP"/>
    <property type="match status" value="2"/>
</dbReference>
<dbReference type="Proteomes" id="UP000504635">
    <property type="component" value="Unplaced"/>
</dbReference>
<dbReference type="GO" id="GO:0003779">
    <property type="term" value="F:actin binding"/>
    <property type="evidence" value="ECO:0007669"/>
    <property type="project" value="InterPro"/>
</dbReference>
<dbReference type="PANTHER" id="PTHR10652:SF0">
    <property type="entry name" value="ADENYLYL CYCLASE-ASSOCIATED PROTEIN"/>
    <property type="match status" value="1"/>
</dbReference>
<organism evidence="6 7">
    <name type="scientific">Sitophilus oryzae</name>
    <name type="common">Rice weevil</name>
    <name type="synonym">Curculio oryzae</name>
    <dbReference type="NCBI Taxonomy" id="7048"/>
    <lineage>
        <taxon>Eukaryota</taxon>
        <taxon>Metazoa</taxon>
        <taxon>Ecdysozoa</taxon>
        <taxon>Arthropoda</taxon>
        <taxon>Hexapoda</taxon>
        <taxon>Insecta</taxon>
        <taxon>Pterygota</taxon>
        <taxon>Neoptera</taxon>
        <taxon>Endopterygota</taxon>
        <taxon>Coleoptera</taxon>
        <taxon>Polyphaga</taxon>
        <taxon>Cucujiformia</taxon>
        <taxon>Curculionidae</taxon>
        <taxon>Dryophthorinae</taxon>
        <taxon>Sitophilus</taxon>
    </lineage>
</organism>
<dbReference type="InterPro" id="IPR036222">
    <property type="entry name" value="CAP_N_sf"/>
</dbReference>
<keyword evidence="4" id="KW-0472">Membrane</keyword>
<dbReference type="CTD" id="45233"/>
<keyword evidence="6" id="KW-1185">Reference proteome</keyword>
<dbReference type="GO" id="GO:0005886">
    <property type="term" value="C:plasma membrane"/>
    <property type="evidence" value="ECO:0007669"/>
    <property type="project" value="UniProtKB-SubCell"/>
</dbReference>
<dbReference type="Gene3D" id="1.25.40.330">
    <property type="entry name" value="Adenylate cyclase-associated CAP, N-terminal domain"/>
    <property type="match status" value="1"/>
</dbReference>
<dbReference type="FunFam" id="1.25.40.330:FF:000001">
    <property type="entry name" value="Adenylyl cyclase-associated protein"/>
    <property type="match status" value="1"/>
</dbReference>
<dbReference type="InterPro" id="IPR001837">
    <property type="entry name" value="Adenylate_cyclase-assoc_CAP"/>
</dbReference>
<comment type="similarity">
    <text evidence="2">Belongs to the CAP family.</text>
</comment>
<dbReference type="GO" id="GO:0019933">
    <property type="term" value="P:cAMP-mediated signaling"/>
    <property type="evidence" value="ECO:0007669"/>
    <property type="project" value="TreeGrafter"/>
</dbReference>
<dbReference type="GO" id="GO:0008179">
    <property type="term" value="F:adenylate cyclase binding"/>
    <property type="evidence" value="ECO:0007669"/>
    <property type="project" value="TreeGrafter"/>
</dbReference>
<dbReference type="AlphaFoldDB" id="A0A6J2XRD7"/>
<dbReference type="InterPro" id="IPR013912">
    <property type="entry name" value="Adenylate_cyclase-assoc_CAP_C"/>
</dbReference>
<dbReference type="PROSITE" id="PS51329">
    <property type="entry name" value="C_CAP_COFACTOR_C"/>
    <property type="match status" value="1"/>
</dbReference>
<dbReference type="InParanoid" id="A0A6J2XRD7"/>
<feature type="domain" description="C-CAP/cofactor C-like" evidence="5">
    <location>
        <begin position="261"/>
        <end position="400"/>
    </location>
</feature>
<dbReference type="GO" id="GO:0000902">
    <property type="term" value="P:cell morphogenesis"/>
    <property type="evidence" value="ECO:0007669"/>
    <property type="project" value="TreeGrafter"/>
</dbReference>
<dbReference type="GO" id="GO:0005737">
    <property type="term" value="C:cytoplasm"/>
    <property type="evidence" value="ECO:0007669"/>
    <property type="project" value="TreeGrafter"/>
</dbReference>
<dbReference type="GO" id="GO:0007015">
    <property type="term" value="P:actin filament organization"/>
    <property type="evidence" value="ECO:0007669"/>
    <property type="project" value="TreeGrafter"/>
</dbReference>
<dbReference type="FunCoup" id="A0A6J2XRD7">
    <property type="interactions" value="1132"/>
</dbReference>
<dbReference type="Pfam" id="PF08603">
    <property type="entry name" value="CAP_C"/>
    <property type="match status" value="1"/>
</dbReference>
<evidence type="ECO:0000259" key="5">
    <source>
        <dbReference type="PROSITE" id="PS51329"/>
    </source>
</evidence>
<dbReference type="GeneID" id="115880344"/>
<dbReference type="PANTHER" id="PTHR10652">
    <property type="entry name" value="ADENYLYL CYCLASE-ASSOCIATED PROTEIN"/>
    <property type="match status" value="1"/>
</dbReference>
<name>A0A6J2XRD7_SITOR</name>
<dbReference type="Gene3D" id="2.160.20.70">
    <property type="match status" value="1"/>
</dbReference>
<keyword evidence="3" id="KW-1003">Cell membrane</keyword>
<dbReference type="InterPro" id="IPR036223">
    <property type="entry name" value="CAP_C_sf"/>
</dbReference>
<sequence>MSVYGYTDIIQGPLAQYLRISQELGGDVAEHSRLVQGAFNAQLQYIQLAAESAQPGQADVVNLLKPTSDKIGAIQEFSEKHRTSPFFNHLAAISASIPALGWVTVSPAPSPYVKEMNDAGQFYTNRVLKDFREKDKRHVDWVKTWIQTLSDLQAFVKQYHTTGLVWSGKGAIKTGGAPPPPPGCPPPPPVIDFSTAAAGDAGPDRSALFAEINRGQDVTRNLKKVTSDMQTHKNTALRQGPAPFKPPVASKPVFGGAQAAPADKAPVFSHEGKKWLIEYQKNRQDLVVDNAEMNNVVYLFKCENTTVQVKGKINSITMDSCKKTSIVFDNLVSSMEFINCQSVQMQVFGKVPTISIDKTDGCQVYLSNDSLDVEIISSKSSEMNVLIPKGDDYVEIAVPEQYRTKITPNKTLHTEIVENKG</sequence>
<dbReference type="SUPFAM" id="SSF69340">
    <property type="entry name" value="C-terminal domain of adenylylcyclase associated protein"/>
    <property type="match status" value="1"/>
</dbReference>
<protein>
    <submittedName>
        <fullName evidence="7">Adenylyl cyclase-associated protein 2</fullName>
    </submittedName>
</protein>